<name>A0A0Q3THR2_9BACI</name>
<dbReference type="InterPro" id="IPR047175">
    <property type="entry name" value="CotS-like"/>
</dbReference>
<accession>A0A0Q3THR2</accession>
<keyword evidence="2" id="KW-1185">Reference proteome</keyword>
<dbReference type="Proteomes" id="UP000051888">
    <property type="component" value="Unassembled WGS sequence"/>
</dbReference>
<evidence type="ECO:0000313" key="2">
    <source>
        <dbReference type="Proteomes" id="UP000051888"/>
    </source>
</evidence>
<dbReference type="PANTHER" id="PTHR39179:SF2">
    <property type="entry name" value="ENDOSPORE COAT-ASSOCIATED PROTEIN YUTH"/>
    <property type="match status" value="1"/>
</dbReference>
<evidence type="ECO:0008006" key="3">
    <source>
        <dbReference type="Google" id="ProtNLM"/>
    </source>
</evidence>
<dbReference type="Gene3D" id="3.90.1200.10">
    <property type="match status" value="1"/>
</dbReference>
<organism evidence="1 2">
    <name type="scientific">Heyndrickxia shackletonii</name>
    <dbReference type="NCBI Taxonomy" id="157838"/>
    <lineage>
        <taxon>Bacteria</taxon>
        <taxon>Bacillati</taxon>
        <taxon>Bacillota</taxon>
        <taxon>Bacilli</taxon>
        <taxon>Bacillales</taxon>
        <taxon>Bacillaceae</taxon>
        <taxon>Heyndrickxia</taxon>
    </lineage>
</organism>
<dbReference type="STRING" id="157838.AN964_06505"/>
<evidence type="ECO:0000313" key="1">
    <source>
        <dbReference type="EMBL" id="KQL53193.1"/>
    </source>
</evidence>
<gene>
    <name evidence="1" type="ORF">AN964_06505</name>
</gene>
<dbReference type="SUPFAM" id="SSF56112">
    <property type="entry name" value="Protein kinase-like (PK-like)"/>
    <property type="match status" value="1"/>
</dbReference>
<comment type="caution">
    <text evidence="1">The sequence shown here is derived from an EMBL/GenBank/DDBJ whole genome shotgun (WGS) entry which is preliminary data.</text>
</comment>
<dbReference type="NCBIfam" id="TIGR02905">
    <property type="entry name" value="spore_yutH"/>
    <property type="match status" value="1"/>
</dbReference>
<protein>
    <recommendedName>
        <fullName evidence="3">Spore coat protein YutH</fullName>
    </recommendedName>
</protein>
<sequence>MILLFLEGGVRVSVDLLQQYFQIQPETSFLDGKYIRYLKEGNLYTLVPVTNIKEEVLVELYLMSDHLSRQGDRNVSTFYASKDQKFLITHHEEDYVLLFNSYTKIPKKRSLGRKLAKFHQRGRSIEAQIQHTSSIGQWKIYWEKRLEQLEKVWYQVVQENPNNDFDHMFVETFPYYMGMCENAIQYLVDTELDEETLDIDAGTVCHDRFNNEIWGNRMWIRNPFDWVFDHASRDIAEWIRQQYFRKSKSFLPDVQNFLEEYEGIIPLSNFSWRLIFARLLFPLHYFECIEQYYLTNSEKQHKQLEERLHKYKRDSTEYESFLGTFYRLMGRDPGIWNIPEINWFNVSS</sequence>
<dbReference type="PANTHER" id="PTHR39179">
    <property type="entry name" value="SPORE COAT PROTEIN I"/>
    <property type="match status" value="1"/>
</dbReference>
<reference evidence="1 2" key="1">
    <citation type="submission" date="2015-09" db="EMBL/GenBank/DDBJ databases">
        <title>Genome sequencing project for genomic taxonomy and phylogenomics of Bacillus-like bacteria.</title>
        <authorList>
            <person name="Liu B."/>
            <person name="Wang J."/>
            <person name="Zhu Y."/>
            <person name="Liu G."/>
            <person name="Chen Q."/>
            <person name="Chen Z."/>
            <person name="Lan J."/>
            <person name="Che J."/>
            <person name="Ge C."/>
            <person name="Shi H."/>
            <person name="Pan Z."/>
            <person name="Liu X."/>
        </authorList>
    </citation>
    <scope>NUCLEOTIDE SEQUENCE [LARGE SCALE GENOMIC DNA]</scope>
    <source>
        <strain evidence="1 2">LMG 18435</strain>
    </source>
</reference>
<dbReference type="PATRIC" id="fig|157838.3.peg.1457"/>
<dbReference type="InterPro" id="IPR014254">
    <property type="entry name" value="Spore_coat_YutH"/>
</dbReference>
<dbReference type="AlphaFoldDB" id="A0A0Q3THR2"/>
<dbReference type="EMBL" id="LJJC01000004">
    <property type="protein sequence ID" value="KQL53193.1"/>
    <property type="molecule type" value="Genomic_DNA"/>
</dbReference>
<proteinExistence type="predicted"/>
<dbReference type="GO" id="GO:0042601">
    <property type="term" value="C:endospore-forming forespore"/>
    <property type="evidence" value="ECO:0007669"/>
    <property type="project" value="TreeGrafter"/>
</dbReference>
<dbReference type="InterPro" id="IPR011009">
    <property type="entry name" value="Kinase-like_dom_sf"/>
</dbReference>